<keyword evidence="2" id="KW-1185">Reference proteome</keyword>
<evidence type="ECO:0000313" key="1">
    <source>
        <dbReference type="EMBL" id="KGE88964.1"/>
    </source>
</evidence>
<name>A0A098S8U5_9BACT</name>
<organism evidence="1 2">
    <name type="scientific">Phaeodactylibacter xiamenensis</name>
    <dbReference type="NCBI Taxonomy" id="1524460"/>
    <lineage>
        <taxon>Bacteria</taxon>
        <taxon>Pseudomonadati</taxon>
        <taxon>Bacteroidota</taxon>
        <taxon>Saprospiria</taxon>
        <taxon>Saprospirales</taxon>
        <taxon>Haliscomenobacteraceae</taxon>
        <taxon>Phaeodactylibacter</taxon>
    </lineage>
</organism>
<reference evidence="1 2" key="1">
    <citation type="journal article" date="2014" name="Int. J. Syst. Evol. Microbiol.">
        <title>Phaeodactylibacter xiamenensis gen. nov., sp. nov., a member of the family Saprospiraceae isolated from the marine alga Phaeodactylum tricornutum.</title>
        <authorList>
            <person name="Chen Z.Jr."/>
            <person name="Lei X."/>
            <person name="Lai Q."/>
            <person name="Li Y."/>
            <person name="Zhang B."/>
            <person name="Zhang J."/>
            <person name="Zhang H."/>
            <person name="Yang L."/>
            <person name="Zheng W."/>
            <person name="Tian Y."/>
            <person name="Yu Z."/>
            <person name="Xu H.Jr."/>
            <person name="Zheng T."/>
        </authorList>
    </citation>
    <scope>NUCLEOTIDE SEQUENCE [LARGE SCALE GENOMIC DNA]</scope>
    <source>
        <strain evidence="1 2">KD52</strain>
    </source>
</reference>
<dbReference type="RefSeq" id="WP_044216708.1">
    <property type="nucleotide sequence ID" value="NZ_JBKAGJ010000031.1"/>
</dbReference>
<dbReference type="OrthoDB" id="1441229at2"/>
<accession>A0A098S8U5</accession>
<proteinExistence type="predicted"/>
<dbReference type="AlphaFoldDB" id="A0A098S8U5"/>
<protein>
    <submittedName>
        <fullName evidence="1">Uncharacterized protein</fullName>
    </submittedName>
</protein>
<dbReference type="Proteomes" id="UP000029736">
    <property type="component" value="Unassembled WGS sequence"/>
</dbReference>
<evidence type="ECO:0000313" key="2">
    <source>
        <dbReference type="Proteomes" id="UP000029736"/>
    </source>
</evidence>
<sequence>MDKYINYLLADIAAATVSLPVHVLSFDYDDDEDTPFITAEEEAKMAPREILANLVGLKREWFPPGSRLSEAQMLLLTEALTDCLDAHSFIVNFPAGLPAPIRYQVLLAELEKEVPVLQYNIWQLDFCEYEPKGCPFGEAFCQCQIYERWLDQLKSSGPDAESAASLPAFLFEPQEDDYSLERYRAEWDETDEEEWGLDADRAFGDDLFDDLDDFDFFFDDDEVRWN</sequence>
<gene>
    <name evidence="1" type="ORF">IX84_03995</name>
</gene>
<dbReference type="EMBL" id="JPOS01000012">
    <property type="protein sequence ID" value="KGE88964.1"/>
    <property type="molecule type" value="Genomic_DNA"/>
</dbReference>
<comment type="caution">
    <text evidence="1">The sequence shown here is derived from an EMBL/GenBank/DDBJ whole genome shotgun (WGS) entry which is preliminary data.</text>
</comment>